<feature type="domain" description="AB hydrolase-1" evidence="3">
    <location>
        <begin position="64"/>
        <end position="311"/>
    </location>
</feature>
<dbReference type="GO" id="GO:0016787">
    <property type="term" value="F:hydrolase activity"/>
    <property type="evidence" value="ECO:0007669"/>
    <property type="project" value="UniProtKB-KW"/>
</dbReference>
<proteinExistence type="inferred from homology"/>
<dbReference type="PRINTS" id="PR00412">
    <property type="entry name" value="EPOXHYDRLASE"/>
</dbReference>
<comment type="caution">
    <text evidence="4">The sequence shown here is derived from an EMBL/GenBank/DDBJ whole genome shotgun (WGS) entry which is preliminary data.</text>
</comment>
<comment type="similarity">
    <text evidence="2">Belongs to the AB hydrolase superfamily. Epoxide hydrolase family.</text>
</comment>
<keyword evidence="1" id="KW-0378">Hydrolase</keyword>
<organism evidence="4 5">
    <name type="scientific">Recurvomyces mirabilis</name>
    <dbReference type="NCBI Taxonomy" id="574656"/>
    <lineage>
        <taxon>Eukaryota</taxon>
        <taxon>Fungi</taxon>
        <taxon>Dikarya</taxon>
        <taxon>Ascomycota</taxon>
        <taxon>Pezizomycotina</taxon>
        <taxon>Dothideomycetes</taxon>
        <taxon>Dothideomycetidae</taxon>
        <taxon>Mycosphaerellales</taxon>
        <taxon>Teratosphaeriaceae</taxon>
        <taxon>Recurvomyces</taxon>
    </lineage>
</organism>
<sequence length="325" mass="36470">MSLSGGLTGANKIDDSRWEHYRSILTRYKANIDDLPLDSPSPEPGVLLHYISCKPTEGTRAKGTILLIHGFPQTSYQFRRVITPLSDAGYHVLVPDYRGAGESSKPWSGYTKDIMARDLFRLVTEHEGLKDKIHVVGHDIGGMVAHAYATLYPECTASVCWGECPLPGSKLYEETKNTMAMFHFTFHAVPDLPELLIAGKERVYLKHFYDRYAQNPAAISTHDLDVYATAFAQPGAMRAGLNVYRAFEADAAMNNKWVKEKGKCEVRCMNLWGGKSFADEQKSNETSEAFYSSVRYDTVDGSGHWIAEERPREFVEKVVAWIQSS</sequence>
<keyword evidence="5" id="KW-1185">Reference proteome</keyword>
<dbReference type="Proteomes" id="UP001274830">
    <property type="component" value="Unassembled WGS sequence"/>
</dbReference>
<dbReference type="EMBL" id="JAUTXT010000021">
    <property type="protein sequence ID" value="KAK3674127.1"/>
    <property type="molecule type" value="Genomic_DNA"/>
</dbReference>
<gene>
    <name evidence="4" type="ORF">LTR78_005974</name>
</gene>
<evidence type="ECO:0000256" key="1">
    <source>
        <dbReference type="ARBA" id="ARBA00022801"/>
    </source>
</evidence>
<evidence type="ECO:0000313" key="5">
    <source>
        <dbReference type="Proteomes" id="UP001274830"/>
    </source>
</evidence>
<dbReference type="InterPro" id="IPR029058">
    <property type="entry name" value="AB_hydrolase_fold"/>
</dbReference>
<dbReference type="AlphaFoldDB" id="A0AAE0WLY0"/>
<evidence type="ECO:0000313" key="4">
    <source>
        <dbReference type="EMBL" id="KAK3674127.1"/>
    </source>
</evidence>
<dbReference type="PANTHER" id="PTHR43329">
    <property type="entry name" value="EPOXIDE HYDROLASE"/>
    <property type="match status" value="1"/>
</dbReference>
<reference evidence="4" key="1">
    <citation type="submission" date="2023-07" db="EMBL/GenBank/DDBJ databases">
        <title>Black Yeasts Isolated from many extreme environments.</title>
        <authorList>
            <person name="Coleine C."/>
            <person name="Stajich J.E."/>
            <person name="Selbmann L."/>
        </authorList>
    </citation>
    <scope>NUCLEOTIDE SEQUENCE</scope>
    <source>
        <strain evidence="4">CCFEE 5485</strain>
    </source>
</reference>
<dbReference type="InterPro" id="IPR000639">
    <property type="entry name" value="Epox_hydrolase-like"/>
</dbReference>
<dbReference type="Pfam" id="PF00561">
    <property type="entry name" value="Abhydrolase_1"/>
    <property type="match status" value="1"/>
</dbReference>
<name>A0AAE0WLY0_9PEZI</name>
<dbReference type="SUPFAM" id="SSF53474">
    <property type="entry name" value="alpha/beta-Hydrolases"/>
    <property type="match status" value="1"/>
</dbReference>
<protein>
    <recommendedName>
        <fullName evidence="3">AB hydrolase-1 domain-containing protein</fullName>
    </recommendedName>
</protein>
<dbReference type="Gene3D" id="3.40.50.1820">
    <property type="entry name" value="alpha/beta hydrolase"/>
    <property type="match status" value="1"/>
</dbReference>
<evidence type="ECO:0000259" key="3">
    <source>
        <dbReference type="Pfam" id="PF00561"/>
    </source>
</evidence>
<accession>A0AAE0WLY0</accession>
<evidence type="ECO:0000256" key="2">
    <source>
        <dbReference type="ARBA" id="ARBA00038334"/>
    </source>
</evidence>
<dbReference type="InterPro" id="IPR000073">
    <property type="entry name" value="AB_hydrolase_1"/>
</dbReference>